<gene>
    <name evidence="2" type="ORF">TBK1r_42090</name>
</gene>
<feature type="domain" description="Resolvase/invertase-type recombinase catalytic" evidence="1">
    <location>
        <begin position="9"/>
        <end position="71"/>
    </location>
</feature>
<dbReference type="InterPro" id="IPR036162">
    <property type="entry name" value="Resolvase-like_N_sf"/>
</dbReference>
<evidence type="ECO:0000313" key="2">
    <source>
        <dbReference type="EMBL" id="QDV85230.1"/>
    </source>
</evidence>
<evidence type="ECO:0000313" key="3">
    <source>
        <dbReference type="Proteomes" id="UP000318081"/>
    </source>
</evidence>
<dbReference type="Pfam" id="PF00239">
    <property type="entry name" value="Resolvase"/>
    <property type="match status" value="1"/>
</dbReference>
<reference evidence="2 3" key="1">
    <citation type="submission" date="2019-02" db="EMBL/GenBank/DDBJ databases">
        <title>Deep-cultivation of Planctomycetes and their phenomic and genomic characterization uncovers novel biology.</title>
        <authorList>
            <person name="Wiegand S."/>
            <person name="Jogler M."/>
            <person name="Boedeker C."/>
            <person name="Pinto D."/>
            <person name="Vollmers J."/>
            <person name="Rivas-Marin E."/>
            <person name="Kohn T."/>
            <person name="Peeters S.H."/>
            <person name="Heuer A."/>
            <person name="Rast P."/>
            <person name="Oberbeckmann S."/>
            <person name="Bunk B."/>
            <person name="Jeske O."/>
            <person name="Meyerdierks A."/>
            <person name="Storesund J.E."/>
            <person name="Kallscheuer N."/>
            <person name="Luecker S."/>
            <person name="Lage O.M."/>
            <person name="Pohl T."/>
            <person name="Merkel B.J."/>
            <person name="Hornburger P."/>
            <person name="Mueller R.-W."/>
            <person name="Bruemmer F."/>
            <person name="Labrenz M."/>
            <person name="Spormann A.M."/>
            <person name="Op den Camp H."/>
            <person name="Overmann J."/>
            <person name="Amann R."/>
            <person name="Jetten M.S.M."/>
            <person name="Mascher T."/>
            <person name="Medema M.H."/>
            <person name="Devos D.P."/>
            <person name="Kaster A.-K."/>
            <person name="Ovreas L."/>
            <person name="Rohde M."/>
            <person name="Galperin M.Y."/>
            <person name="Jogler C."/>
        </authorList>
    </citation>
    <scope>NUCLEOTIDE SEQUENCE [LARGE SCALE GENOMIC DNA]</scope>
    <source>
        <strain evidence="2 3">TBK1r</strain>
    </source>
</reference>
<dbReference type="InterPro" id="IPR006119">
    <property type="entry name" value="Resolv_N"/>
</dbReference>
<sequence>MSPTFDRCAIYTRQSRSSSSVLSSCEAQQRICRDMAEVFKWNIVDVFEDLGQSSETLMRPAMQRMSTNASSRGNIRYRHYQCRSTAGGRPPCPSVWLNAWDMEEFVAARIGTWEASPELAKTFRNDWPSMVSE</sequence>
<organism evidence="2 3">
    <name type="scientific">Stieleria magnilauensis</name>
    <dbReference type="NCBI Taxonomy" id="2527963"/>
    <lineage>
        <taxon>Bacteria</taxon>
        <taxon>Pseudomonadati</taxon>
        <taxon>Planctomycetota</taxon>
        <taxon>Planctomycetia</taxon>
        <taxon>Pirellulales</taxon>
        <taxon>Pirellulaceae</taxon>
        <taxon>Stieleria</taxon>
    </lineage>
</organism>
<dbReference type="RefSeq" id="WP_145214596.1">
    <property type="nucleotide sequence ID" value="NZ_CP036432.1"/>
</dbReference>
<dbReference type="SUPFAM" id="SSF53041">
    <property type="entry name" value="Resolvase-like"/>
    <property type="match status" value="1"/>
</dbReference>
<evidence type="ECO:0000259" key="1">
    <source>
        <dbReference type="Pfam" id="PF00239"/>
    </source>
</evidence>
<accession>A0ABX5XT89</accession>
<dbReference type="Proteomes" id="UP000318081">
    <property type="component" value="Chromosome"/>
</dbReference>
<proteinExistence type="predicted"/>
<protein>
    <recommendedName>
        <fullName evidence="1">Resolvase/invertase-type recombinase catalytic domain-containing protein</fullName>
    </recommendedName>
</protein>
<dbReference type="Gene3D" id="3.40.50.1390">
    <property type="entry name" value="Resolvase, N-terminal catalytic domain"/>
    <property type="match status" value="1"/>
</dbReference>
<name>A0ABX5XT89_9BACT</name>
<dbReference type="EMBL" id="CP036432">
    <property type="protein sequence ID" value="QDV85230.1"/>
    <property type="molecule type" value="Genomic_DNA"/>
</dbReference>
<keyword evidence="3" id="KW-1185">Reference proteome</keyword>